<keyword evidence="3" id="KW-1185">Reference proteome</keyword>
<feature type="region of interest" description="Disordered" evidence="1">
    <location>
        <begin position="50"/>
        <end position="75"/>
    </location>
</feature>
<protein>
    <submittedName>
        <fullName evidence="2">Uncharacterized protein</fullName>
    </submittedName>
</protein>
<accession>A0A563EWI6</accession>
<dbReference type="RefSeq" id="WP_146351671.1">
    <property type="nucleotide sequence ID" value="NZ_VOBR01000007.1"/>
</dbReference>
<dbReference type="EMBL" id="VOBR01000007">
    <property type="protein sequence ID" value="TWP51841.1"/>
    <property type="molecule type" value="Genomic_DNA"/>
</dbReference>
<dbReference type="OrthoDB" id="5178481at2"/>
<comment type="caution">
    <text evidence="2">The sequence shown here is derived from an EMBL/GenBank/DDBJ whole genome shotgun (WGS) entry which is preliminary data.</text>
</comment>
<evidence type="ECO:0000313" key="3">
    <source>
        <dbReference type="Proteomes" id="UP000316639"/>
    </source>
</evidence>
<gene>
    <name evidence="2" type="ORF">FKR81_13395</name>
</gene>
<dbReference type="AlphaFoldDB" id="A0A563EWI6"/>
<evidence type="ECO:0000256" key="1">
    <source>
        <dbReference type="SAM" id="MobiDB-lite"/>
    </source>
</evidence>
<reference evidence="2 3" key="1">
    <citation type="submission" date="2019-07" db="EMBL/GenBank/DDBJ databases">
        <title>Lentzea xizangensis sp. nov., isolated from Qinghai-Tibetan Plateau Soils.</title>
        <authorList>
            <person name="Huang J."/>
        </authorList>
    </citation>
    <scope>NUCLEOTIDE SEQUENCE [LARGE SCALE GENOMIC DNA]</scope>
    <source>
        <strain evidence="2 3">FXJ1.1311</strain>
    </source>
</reference>
<organism evidence="2 3">
    <name type="scientific">Lentzea tibetensis</name>
    <dbReference type="NCBI Taxonomy" id="2591470"/>
    <lineage>
        <taxon>Bacteria</taxon>
        <taxon>Bacillati</taxon>
        <taxon>Actinomycetota</taxon>
        <taxon>Actinomycetes</taxon>
        <taxon>Pseudonocardiales</taxon>
        <taxon>Pseudonocardiaceae</taxon>
        <taxon>Lentzea</taxon>
    </lineage>
</organism>
<sequence>MNDPVDNLVNEAGTPDRPPAEPPRRRRWVPLAAAAAAVLVAGGAYLVTRPQSSGSTESDRPFGFATAQAGSEPAAPLVVREGTEVRATGRVVAQSGKPARFCAPAPTFAIASPQHDCPFGVPVVGVDVNQLSPDGTAQLRGVWRGGVLTVAEQKPPAAATVPSDPFGPPPCSPPSAGWESPGEGDDKELTRYVQEQHPDRFRRPWVSYPGGVPATTMDMASAARVLVVEVVSGDPAEEGRALRSRYSGNLCVVSAPGRPSLADQESLHAKANEVLHELMRDPANGIYTSGGVDSVEVELVMVTPALQEKLAKIGGLALRPWLRPVA</sequence>
<proteinExistence type="predicted"/>
<evidence type="ECO:0000313" key="2">
    <source>
        <dbReference type="EMBL" id="TWP51841.1"/>
    </source>
</evidence>
<feature type="region of interest" description="Disordered" evidence="1">
    <location>
        <begin position="156"/>
        <end position="185"/>
    </location>
</feature>
<name>A0A563EWI6_9PSEU</name>
<dbReference type="Proteomes" id="UP000316639">
    <property type="component" value="Unassembled WGS sequence"/>
</dbReference>
<feature type="region of interest" description="Disordered" evidence="1">
    <location>
        <begin position="1"/>
        <end position="26"/>
    </location>
</feature>